<keyword evidence="4" id="KW-1185">Reference proteome</keyword>
<protein>
    <submittedName>
        <fullName evidence="3">Membrane-associated phospholipid phosphatase</fullName>
    </submittedName>
</protein>
<feature type="transmembrane region" description="Helical" evidence="1">
    <location>
        <begin position="185"/>
        <end position="204"/>
    </location>
</feature>
<reference evidence="4" key="1">
    <citation type="submission" date="2016-11" db="EMBL/GenBank/DDBJ databases">
        <authorList>
            <person name="Varghese N."/>
            <person name="Submissions S."/>
        </authorList>
    </citation>
    <scope>NUCLEOTIDE SEQUENCE [LARGE SCALE GENOMIC DNA]</scope>
    <source>
        <strain evidence="4">DSM 17659</strain>
    </source>
</reference>
<keyword evidence="1" id="KW-0472">Membrane</keyword>
<feature type="transmembrane region" description="Helical" evidence="1">
    <location>
        <begin position="216"/>
        <end position="233"/>
    </location>
</feature>
<feature type="transmembrane region" description="Helical" evidence="1">
    <location>
        <begin position="239"/>
        <end position="258"/>
    </location>
</feature>
<dbReference type="InterPro" id="IPR036938">
    <property type="entry name" value="PAP2/HPO_sf"/>
</dbReference>
<evidence type="ECO:0000313" key="3">
    <source>
        <dbReference type="EMBL" id="SHH20304.1"/>
    </source>
</evidence>
<dbReference type="Pfam" id="PF01569">
    <property type="entry name" value="PAP2"/>
    <property type="match status" value="1"/>
</dbReference>
<sequence length="270" mass="30564">MAIVYAVIFVFLILVLIINQKSYWGDNKIITLNFKREITICLVCVGIAYASGHFHKNKASNHINFEIGSLKKTEIEKINSIDKIIAGRWDISAKDNGKIFNNIAIYLIPLSIFFFTGSVKRRLALFFVFSQGYWLTDSLTGLTKGLVNRYRPFAYITHNEIEKLSLRAKEKFFEDIVDYDIQNSFFSGDASLTAFGFMFFAISYSSFYKDSKLKSLIWILAIIGTLLGCYFRALSGKHFPTDVLIGGLVGTAIAFGIIRIHKNASKPIEL</sequence>
<evidence type="ECO:0000256" key="1">
    <source>
        <dbReference type="SAM" id="Phobius"/>
    </source>
</evidence>
<dbReference type="InterPro" id="IPR000326">
    <property type="entry name" value="PAP2/HPO"/>
</dbReference>
<dbReference type="CDD" id="cd01610">
    <property type="entry name" value="PAP2_like"/>
    <property type="match status" value="1"/>
</dbReference>
<accession>A0A1M5R1P2</accession>
<dbReference type="STRING" id="229205.SAMN05444372_1234"/>
<evidence type="ECO:0000259" key="2">
    <source>
        <dbReference type="Pfam" id="PF01569"/>
    </source>
</evidence>
<keyword evidence="1" id="KW-1133">Transmembrane helix</keyword>
<gene>
    <name evidence="3" type="ORF">SAMN05444372_1234</name>
</gene>
<keyword evidence="1" id="KW-0812">Transmembrane</keyword>
<feature type="domain" description="Phosphatidic acid phosphatase type 2/haloperoxidase" evidence="2">
    <location>
        <begin position="135"/>
        <end position="264"/>
    </location>
</feature>
<dbReference type="Proteomes" id="UP000184020">
    <property type="component" value="Unassembled WGS sequence"/>
</dbReference>
<dbReference type="EMBL" id="FQWF01000023">
    <property type="protein sequence ID" value="SHH20304.1"/>
    <property type="molecule type" value="Genomic_DNA"/>
</dbReference>
<dbReference type="OrthoDB" id="9806134at2"/>
<feature type="transmembrane region" description="Helical" evidence="1">
    <location>
        <begin position="36"/>
        <end position="54"/>
    </location>
</feature>
<proteinExistence type="predicted"/>
<dbReference type="RefSeq" id="WP_073022127.1">
    <property type="nucleotide sequence ID" value="NZ_FQWF01000023.1"/>
</dbReference>
<organism evidence="3 4">
    <name type="scientific">Flavobacterium micromati</name>
    <dbReference type="NCBI Taxonomy" id="229205"/>
    <lineage>
        <taxon>Bacteria</taxon>
        <taxon>Pseudomonadati</taxon>
        <taxon>Bacteroidota</taxon>
        <taxon>Flavobacteriia</taxon>
        <taxon>Flavobacteriales</taxon>
        <taxon>Flavobacteriaceae</taxon>
        <taxon>Flavobacterium</taxon>
    </lineage>
</organism>
<evidence type="ECO:0000313" key="4">
    <source>
        <dbReference type="Proteomes" id="UP000184020"/>
    </source>
</evidence>
<dbReference type="Gene3D" id="1.20.144.10">
    <property type="entry name" value="Phosphatidic acid phosphatase type 2/haloperoxidase"/>
    <property type="match status" value="1"/>
</dbReference>
<dbReference type="SUPFAM" id="SSF48317">
    <property type="entry name" value="Acid phosphatase/Vanadium-dependent haloperoxidase"/>
    <property type="match status" value="1"/>
</dbReference>
<feature type="transmembrane region" description="Helical" evidence="1">
    <location>
        <begin position="99"/>
        <end position="116"/>
    </location>
</feature>
<name>A0A1M5R1P2_9FLAO</name>
<feature type="transmembrane region" description="Helical" evidence="1">
    <location>
        <begin position="6"/>
        <end position="24"/>
    </location>
</feature>
<dbReference type="AlphaFoldDB" id="A0A1M5R1P2"/>